<feature type="domain" description="UDP-glucose/GDP-mannose dehydrogenase C-terminal" evidence="4">
    <location>
        <begin position="317"/>
        <end position="412"/>
    </location>
</feature>
<reference evidence="5 6" key="1">
    <citation type="submission" date="2021-01" db="EMBL/GenBank/DDBJ databases">
        <title>Paenibacillus sp.nov. isolated from the rhizosphere soil of tomato plant.</title>
        <authorList>
            <person name="Thin K.K."/>
            <person name="Zhang X."/>
            <person name="He S."/>
        </authorList>
    </citation>
    <scope>NUCLEOTIDE SEQUENCE [LARGE SCALE GENOMIC DNA]</scope>
    <source>
        <strain evidence="5 6">DXFW5</strain>
    </source>
</reference>
<evidence type="ECO:0000256" key="2">
    <source>
        <dbReference type="ARBA" id="ARBA00023027"/>
    </source>
</evidence>
<evidence type="ECO:0000313" key="6">
    <source>
        <dbReference type="Proteomes" id="UP001516620"/>
    </source>
</evidence>
<keyword evidence="2" id="KW-0520">NAD</keyword>
<dbReference type="Gene3D" id="3.40.50.720">
    <property type="entry name" value="NAD(P)-binding Rossmann-like Domain"/>
    <property type="match status" value="2"/>
</dbReference>
<keyword evidence="6" id="KW-1185">Reference proteome</keyword>
<dbReference type="Pfam" id="PF03720">
    <property type="entry name" value="UDPG_MGDP_dh_C"/>
    <property type="match status" value="1"/>
</dbReference>
<dbReference type="PIRSF" id="PIRSF500136">
    <property type="entry name" value="UDP_ManNAc_DH"/>
    <property type="match status" value="1"/>
</dbReference>
<proteinExistence type="inferred from homology"/>
<dbReference type="SUPFAM" id="SSF48179">
    <property type="entry name" value="6-phosphogluconate dehydrogenase C-terminal domain-like"/>
    <property type="match status" value="1"/>
</dbReference>
<dbReference type="Pfam" id="PF03721">
    <property type="entry name" value="UDPG_MGDP_dh_N"/>
    <property type="match status" value="1"/>
</dbReference>
<dbReference type="InterPro" id="IPR001732">
    <property type="entry name" value="UDP-Glc/GDP-Man_DH_N"/>
</dbReference>
<dbReference type="InterPro" id="IPR036291">
    <property type="entry name" value="NAD(P)-bd_dom_sf"/>
</dbReference>
<evidence type="ECO:0000259" key="4">
    <source>
        <dbReference type="SMART" id="SM00984"/>
    </source>
</evidence>
<sequence length="436" mass="47846">MLSRIIAIVGMGYVGLPLAETFLDQGFRVIGLDKDEEKLRLLRAGRSYIADVPDVKIKRYADAQQLTVTSDFGGIASAEAIIICVPTPLTDQHVPDMTYLIDAAEKIGEHLQPGQLVALESSTYPGTTREVILPLLQKNGLNSGTDFFVGFSPERVNPGSRRYSLRDIPKIVSGITDACTDRMEELYRAAFQTIVRVSSTETAEMAKLLENTFRFVNISFINEFALLCDQLGINVWEVVEAASSKPFGFKPFYPGPGVGGHCIPVDPIYLQWKAQQMGATSSFIEISARINREMPAYIVSRLQEELNSSTLSGKRILVIGITFKEDVADIRESSVIELIRLLMAAGAKIDYHDPLIPEVEIDGVKLHSVELEEERLATSDGVVLAVHHHGLPLKEVMEHAPFVFDTRNAAAGIQGKARIATLGGGKSGFREKKADS</sequence>
<accession>A0ABS2HAG0</accession>
<comment type="similarity">
    <text evidence="3">Belongs to the UDP-glucose/GDP-mannose dehydrogenase family.</text>
</comment>
<dbReference type="InterPro" id="IPR028359">
    <property type="entry name" value="UDP_ManNAc/GlcNAc_DH"/>
</dbReference>
<evidence type="ECO:0000256" key="3">
    <source>
        <dbReference type="PIRNR" id="PIRNR000124"/>
    </source>
</evidence>
<dbReference type="NCBIfam" id="TIGR03026">
    <property type="entry name" value="NDP-sugDHase"/>
    <property type="match status" value="1"/>
</dbReference>
<dbReference type="Proteomes" id="UP001516620">
    <property type="component" value="Unassembled WGS sequence"/>
</dbReference>
<dbReference type="InterPro" id="IPR036220">
    <property type="entry name" value="UDP-Glc/GDP-Man_DH_C_sf"/>
</dbReference>
<dbReference type="SMART" id="SM00984">
    <property type="entry name" value="UDPG_MGDP_dh_C"/>
    <property type="match status" value="1"/>
</dbReference>
<evidence type="ECO:0000313" key="5">
    <source>
        <dbReference type="EMBL" id="MBM6997363.1"/>
    </source>
</evidence>
<dbReference type="InterPro" id="IPR008927">
    <property type="entry name" value="6-PGluconate_DH-like_C_sf"/>
</dbReference>
<comment type="caution">
    <text evidence="5">The sequence shown here is derived from an EMBL/GenBank/DDBJ whole genome shotgun (WGS) entry which is preliminary data.</text>
</comment>
<protein>
    <submittedName>
        <fullName evidence="5">Nucleotide sugar dehydrogenase</fullName>
    </submittedName>
</protein>
<dbReference type="InterPro" id="IPR014026">
    <property type="entry name" value="UDP-Glc/GDP-Man_DH_dimer"/>
</dbReference>
<dbReference type="SUPFAM" id="SSF52413">
    <property type="entry name" value="UDP-glucose/GDP-mannose dehydrogenase C-terminal domain"/>
    <property type="match status" value="1"/>
</dbReference>
<dbReference type="Pfam" id="PF00984">
    <property type="entry name" value="UDPG_MGDP_dh"/>
    <property type="match status" value="1"/>
</dbReference>
<dbReference type="PANTHER" id="PTHR43491">
    <property type="entry name" value="UDP-N-ACETYL-D-MANNOSAMINE DEHYDROGENASE"/>
    <property type="match status" value="1"/>
</dbReference>
<dbReference type="InterPro" id="IPR014027">
    <property type="entry name" value="UDP-Glc/GDP-Man_DH_C"/>
</dbReference>
<gene>
    <name evidence="5" type="ORF">IM700_017020</name>
</gene>
<dbReference type="SUPFAM" id="SSF51735">
    <property type="entry name" value="NAD(P)-binding Rossmann-fold domains"/>
    <property type="match status" value="1"/>
</dbReference>
<dbReference type="EMBL" id="JADCNN020000017">
    <property type="protein sequence ID" value="MBM6997363.1"/>
    <property type="molecule type" value="Genomic_DNA"/>
</dbReference>
<name>A0ABS2HAG0_9BACL</name>
<dbReference type="PANTHER" id="PTHR43491:SF1">
    <property type="entry name" value="UDP-N-ACETYL-D-MANNOSAMINE DEHYDROGENASE"/>
    <property type="match status" value="1"/>
</dbReference>
<dbReference type="PIRSF" id="PIRSF000124">
    <property type="entry name" value="UDPglc_GDPman_dh"/>
    <property type="match status" value="1"/>
</dbReference>
<evidence type="ECO:0000256" key="1">
    <source>
        <dbReference type="ARBA" id="ARBA00023002"/>
    </source>
</evidence>
<organism evidence="5 6">
    <name type="scientific">Paenibacillus rhizolycopersici</name>
    <dbReference type="NCBI Taxonomy" id="2780073"/>
    <lineage>
        <taxon>Bacteria</taxon>
        <taxon>Bacillati</taxon>
        <taxon>Bacillota</taxon>
        <taxon>Bacilli</taxon>
        <taxon>Bacillales</taxon>
        <taxon>Paenibacillaceae</taxon>
        <taxon>Paenibacillus</taxon>
    </lineage>
</organism>
<dbReference type="InterPro" id="IPR017476">
    <property type="entry name" value="UDP-Glc/GDP-Man"/>
</dbReference>
<keyword evidence="1" id="KW-0560">Oxidoreductase</keyword>